<dbReference type="SUPFAM" id="SSF57903">
    <property type="entry name" value="FYVE/PHD zinc finger"/>
    <property type="match status" value="1"/>
</dbReference>
<feature type="compositionally biased region" description="Basic residues" evidence="5">
    <location>
        <begin position="10"/>
        <end position="25"/>
    </location>
</feature>
<proteinExistence type="predicted"/>
<dbReference type="EMBL" id="LJIJ01001906">
    <property type="protein sequence ID" value="ODM90567.1"/>
    <property type="molecule type" value="Genomic_DNA"/>
</dbReference>
<feature type="region of interest" description="Disordered" evidence="5">
    <location>
        <begin position="1"/>
        <end position="25"/>
    </location>
</feature>
<feature type="compositionally biased region" description="Polar residues" evidence="5">
    <location>
        <begin position="245"/>
        <end position="256"/>
    </location>
</feature>
<feature type="compositionally biased region" description="Basic and acidic residues" evidence="5">
    <location>
        <begin position="227"/>
        <end position="237"/>
    </location>
</feature>
<dbReference type="Gene3D" id="3.30.40.10">
    <property type="entry name" value="Zinc/RING finger domain, C3HC4 (zinc finger)"/>
    <property type="match status" value="1"/>
</dbReference>
<organism evidence="8 9">
    <name type="scientific">Orchesella cincta</name>
    <name type="common">Springtail</name>
    <name type="synonym">Podura cincta</name>
    <dbReference type="NCBI Taxonomy" id="48709"/>
    <lineage>
        <taxon>Eukaryota</taxon>
        <taxon>Metazoa</taxon>
        <taxon>Ecdysozoa</taxon>
        <taxon>Arthropoda</taxon>
        <taxon>Hexapoda</taxon>
        <taxon>Collembola</taxon>
        <taxon>Entomobryomorpha</taxon>
        <taxon>Entomobryoidea</taxon>
        <taxon>Orchesellidae</taxon>
        <taxon>Orchesellinae</taxon>
        <taxon>Orchesella</taxon>
    </lineage>
</organism>
<dbReference type="InterPro" id="IPR013083">
    <property type="entry name" value="Znf_RING/FYVE/PHD"/>
</dbReference>
<dbReference type="PANTHER" id="PTHR24102:SF28">
    <property type="entry name" value="PHD-TYPE DOMAIN-CONTAINING PROTEIN"/>
    <property type="match status" value="1"/>
</dbReference>
<dbReference type="Pfam" id="PF00628">
    <property type="entry name" value="PHD"/>
    <property type="match status" value="1"/>
</dbReference>
<keyword evidence="2 4" id="KW-0863">Zinc-finger</keyword>
<feature type="domain" description="C2H2-type" evidence="7">
    <location>
        <begin position="33"/>
        <end position="57"/>
    </location>
</feature>
<dbReference type="OrthoDB" id="2270193at2759"/>
<evidence type="ECO:0000256" key="3">
    <source>
        <dbReference type="ARBA" id="ARBA00022833"/>
    </source>
</evidence>
<sequence length="311" mass="34160">MVATRSSTSLKRKTSHPIRKPKASSKKKVTSNWICMQCDKSYSCESSLQRHCRKQIHGMYCTVAGKWFYTMFVEEAYSSCLFKHQQRVDASIRPQPSSSGSALLEKQVQRTNKYSILEACAACKDGGDLLWCSNVECPVMYHLSCLDPPLKEVPEGDWFCTGCEAQRETRHRGIPSPEQQVELAEGSGLEEQHLVAAAVSSMMASKGNQQREGTITARKTKIGRGGQMRDPKPKEPVESVVEQDGVNQSSSVSQNDDGTDLMGLQLENVIGDGNNVGRGAEPDSIPALKLRVLGKILAELESMQGSNSNAM</sequence>
<protein>
    <submittedName>
        <fullName evidence="8">PHD finger protein 12</fullName>
    </submittedName>
</protein>
<feature type="region of interest" description="Disordered" evidence="5">
    <location>
        <begin position="203"/>
        <end position="259"/>
    </location>
</feature>
<dbReference type="AlphaFoldDB" id="A0A1D2MC40"/>
<dbReference type="InterPro" id="IPR019786">
    <property type="entry name" value="Zinc_finger_PHD-type_CS"/>
</dbReference>
<reference evidence="8 9" key="1">
    <citation type="journal article" date="2016" name="Genome Biol. Evol.">
        <title>Gene Family Evolution Reflects Adaptation to Soil Environmental Stressors in the Genome of the Collembolan Orchesella cincta.</title>
        <authorList>
            <person name="Faddeeva-Vakhrusheva A."/>
            <person name="Derks M.F."/>
            <person name="Anvar S.Y."/>
            <person name="Agamennone V."/>
            <person name="Suring W."/>
            <person name="Smit S."/>
            <person name="van Straalen N.M."/>
            <person name="Roelofs D."/>
        </authorList>
    </citation>
    <scope>NUCLEOTIDE SEQUENCE [LARGE SCALE GENOMIC DNA]</scope>
    <source>
        <tissue evidence="8">Mixed pool</tissue>
    </source>
</reference>
<evidence type="ECO:0000313" key="9">
    <source>
        <dbReference type="Proteomes" id="UP000094527"/>
    </source>
</evidence>
<dbReference type="SMART" id="SM00249">
    <property type="entry name" value="PHD"/>
    <property type="match status" value="1"/>
</dbReference>
<dbReference type="Proteomes" id="UP000094527">
    <property type="component" value="Unassembled WGS sequence"/>
</dbReference>
<evidence type="ECO:0000256" key="5">
    <source>
        <dbReference type="SAM" id="MobiDB-lite"/>
    </source>
</evidence>
<dbReference type="InterPro" id="IPR011011">
    <property type="entry name" value="Znf_FYVE_PHD"/>
</dbReference>
<dbReference type="STRING" id="48709.A0A1D2MC40"/>
<keyword evidence="1" id="KW-0479">Metal-binding</keyword>
<evidence type="ECO:0000256" key="4">
    <source>
        <dbReference type="PROSITE-ProRule" id="PRU00042"/>
    </source>
</evidence>
<dbReference type="PROSITE" id="PS50016">
    <property type="entry name" value="ZF_PHD_2"/>
    <property type="match status" value="1"/>
</dbReference>
<name>A0A1D2MC40_ORCCI</name>
<dbReference type="InterPro" id="IPR013087">
    <property type="entry name" value="Znf_C2H2_type"/>
</dbReference>
<evidence type="ECO:0000256" key="1">
    <source>
        <dbReference type="ARBA" id="ARBA00022723"/>
    </source>
</evidence>
<gene>
    <name evidence="8" type="ORF">Ocin01_16114</name>
</gene>
<evidence type="ECO:0000259" key="7">
    <source>
        <dbReference type="PROSITE" id="PS50157"/>
    </source>
</evidence>
<comment type="caution">
    <text evidence="8">The sequence shown here is derived from an EMBL/GenBank/DDBJ whole genome shotgun (WGS) entry which is preliminary data.</text>
</comment>
<dbReference type="PROSITE" id="PS01359">
    <property type="entry name" value="ZF_PHD_1"/>
    <property type="match status" value="1"/>
</dbReference>
<feature type="domain" description="PHD-type" evidence="6">
    <location>
        <begin position="117"/>
        <end position="166"/>
    </location>
</feature>
<dbReference type="InterPro" id="IPR001965">
    <property type="entry name" value="Znf_PHD"/>
</dbReference>
<evidence type="ECO:0000256" key="2">
    <source>
        <dbReference type="ARBA" id="ARBA00022771"/>
    </source>
</evidence>
<keyword evidence="9" id="KW-1185">Reference proteome</keyword>
<dbReference type="PROSITE" id="PS50157">
    <property type="entry name" value="ZINC_FINGER_C2H2_2"/>
    <property type="match status" value="1"/>
</dbReference>
<evidence type="ECO:0000313" key="8">
    <source>
        <dbReference type="EMBL" id="ODM90567.1"/>
    </source>
</evidence>
<dbReference type="PANTHER" id="PTHR24102">
    <property type="entry name" value="PHD FINGER PROTEIN"/>
    <property type="match status" value="1"/>
</dbReference>
<dbReference type="GO" id="GO:0008270">
    <property type="term" value="F:zinc ion binding"/>
    <property type="evidence" value="ECO:0007669"/>
    <property type="project" value="UniProtKB-KW"/>
</dbReference>
<accession>A0A1D2MC40</accession>
<dbReference type="PROSITE" id="PS00028">
    <property type="entry name" value="ZINC_FINGER_C2H2_1"/>
    <property type="match status" value="1"/>
</dbReference>
<evidence type="ECO:0000259" key="6">
    <source>
        <dbReference type="PROSITE" id="PS50016"/>
    </source>
</evidence>
<dbReference type="InterPro" id="IPR019787">
    <property type="entry name" value="Znf_PHD-finger"/>
</dbReference>
<keyword evidence="3" id="KW-0862">Zinc</keyword>